<proteinExistence type="predicted"/>
<feature type="coiled-coil region" evidence="7">
    <location>
        <begin position="55"/>
        <end position="82"/>
    </location>
</feature>
<evidence type="ECO:0000256" key="3">
    <source>
        <dbReference type="ARBA" id="ARBA00022723"/>
    </source>
</evidence>
<sequence>MGDSIETPLLRVPFESLRRTARDRKYLIEEVHEVLDALKKNGQLQQSKEDRKAFVKGLLTRLEGLKRKLKEIAEVEEREARRCGFLDSASELAASANIKDLVDSHIFLQARSVLEGLGRHDCTAALEWCNEHRARLKRLKSKLEFKLRVQEFVELVRQERMLEAIAYSRKHLAPWAGQYQAELQRALTALAFKANTSCAPYAALFAESAWHACSDLFCKDLYRLHCMPPESQLKVHLQAGLSALRTPQSYAANSSKEDPLSMEKFQKLAEGLPWSKHVHSKLVCAITREIMNEHNPPMVLPNGAVYSEKAVQQVASRNHNIFTCPKTGVSCDISDLRRAYIS</sequence>
<gene>
    <name evidence="10" type="ORF">WJX75_000344</name>
</gene>
<dbReference type="PROSITE" id="PS50897">
    <property type="entry name" value="CTLH"/>
    <property type="match status" value="1"/>
</dbReference>
<evidence type="ECO:0000256" key="1">
    <source>
        <dbReference type="ARBA" id="ARBA00004496"/>
    </source>
</evidence>
<dbReference type="PROSITE" id="PS51867">
    <property type="entry name" value="ZF_RING_GID"/>
    <property type="match status" value="1"/>
</dbReference>
<reference evidence="10 11" key="1">
    <citation type="journal article" date="2024" name="Nat. Commun.">
        <title>Phylogenomics reveals the evolutionary origins of lichenization in chlorophyte algae.</title>
        <authorList>
            <person name="Puginier C."/>
            <person name="Libourel C."/>
            <person name="Otte J."/>
            <person name="Skaloud P."/>
            <person name="Haon M."/>
            <person name="Grisel S."/>
            <person name="Petersen M."/>
            <person name="Berrin J.G."/>
            <person name="Delaux P.M."/>
            <person name="Dal Grande F."/>
            <person name="Keller J."/>
        </authorList>
    </citation>
    <scope>NUCLEOTIDE SEQUENCE [LARGE SCALE GENOMIC DNA]</scope>
    <source>
        <strain evidence="10 11">SAG 216-7</strain>
    </source>
</reference>
<keyword evidence="2" id="KW-0963">Cytoplasm</keyword>
<evidence type="ECO:0000259" key="9">
    <source>
        <dbReference type="PROSITE" id="PS51867"/>
    </source>
</evidence>
<evidence type="ECO:0000256" key="7">
    <source>
        <dbReference type="SAM" id="Coils"/>
    </source>
</evidence>
<evidence type="ECO:0000256" key="4">
    <source>
        <dbReference type="ARBA" id="ARBA00022771"/>
    </source>
</evidence>
<comment type="subcellular location">
    <subcellularLocation>
        <location evidence="1">Cytoplasm</location>
    </subcellularLocation>
</comment>
<dbReference type="InterPro" id="IPR006595">
    <property type="entry name" value="CTLH_C"/>
</dbReference>
<evidence type="ECO:0008006" key="12">
    <source>
        <dbReference type="Google" id="ProtNLM"/>
    </source>
</evidence>
<dbReference type="EMBL" id="JALJOT010000009">
    <property type="protein sequence ID" value="KAK9907270.1"/>
    <property type="molecule type" value="Genomic_DNA"/>
</dbReference>
<dbReference type="InterPro" id="IPR024964">
    <property type="entry name" value="CTLH/CRA"/>
</dbReference>
<evidence type="ECO:0000256" key="6">
    <source>
        <dbReference type="PROSITE-ProRule" id="PRU01215"/>
    </source>
</evidence>
<dbReference type="SMART" id="SM00757">
    <property type="entry name" value="CRA"/>
    <property type="match status" value="1"/>
</dbReference>
<dbReference type="SMART" id="SM00668">
    <property type="entry name" value="CTLH"/>
    <property type="match status" value="1"/>
</dbReference>
<keyword evidence="11" id="KW-1185">Reference proteome</keyword>
<dbReference type="CDD" id="cd16659">
    <property type="entry name" value="RING-Ubox_Emp"/>
    <property type="match status" value="1"/>
</dbReference>
<dbReference type="Proteomes" id="UP001491310">
    <property type="component" value="Unassembled WGS sequence"/>
</dbReference>
<dbReference type="PANTHER" id="PTHR12170:SF2">
    <property type="entry name" value="E3 UBIQUITIN-PROTEIN TRANSFERASE MAEA"/>
    <property type="match status" value="1"/>
</dbReference>
<dbReference type="InterPro" id="IPR013083">
    <property type="entry name" value="Znf_RING/FYVE/PHD"/>
</dbReference>
<keyword evidence="3" id="KW-0479">Metal-binding</keyword>
<feature type="domain" description="RING-Gid-type" evidence="9">
    <location>
        <begin position="258"/>
        <end position="327"/>
    </location>
</feature>
<dbReference type="InterPro" id="IPR044063">
    <property type="entry name" value="ZF_RING_GID"/>
</dbReference>
<dbReference type="InterPro" id="IPR045098">
    <property type="entry name" value="Fyv10_fam"/>
</dbReference>
<dbReference type="InterPro" id="IPR013144">
    <property type="entry name" value="CRA_dom"/>
</dbReference>
<dbReference type="PANTHER" id="PTHR12170">
    <property type="entry name" value="MACROPHAGE ERYTHROBLAST ATTACHER-RELATED"/>
    <property type="match status" value="1"/>
</dbReference>
<name>A0ABR2YK81_9CHLO</name>
<keyword evidence="7" id="KW-0175">Coiled coil</keyword>
<feature type="zinc finger region" description="RING-Gid-type" evidence="6">
    <location>
        <begin position="258"/>
        <end position="327"/>
    </location>
</feature>
<evidence type="ECO:0000313" key="10">
    <source>
        <dbReference type="EMBL" id="KAK9907270.1"/>
    </source>
</evidence>
<keyword evidence="4 6" id="KW-0863">Zinc-finger</keyword>
<evidence type="ECO:0000256" key="5">
    <source>
        <dbReference type="ARBA" id="ARBA00022833"/>
    </source>
</evidence>
<evidence type="ECO:0000313" key="11">
    <source>
        <dbReference type="Proteomes" id="UP001491310"/>
    </source>
</evidence>
<dbReference type="Gene3D" id="3.30.40.10">
    <property type="entry name" value="Zinc/RING finger domain, C3HC4 (zinc finger)"/>
    <property type="match status" value="1"/>
</dbReference>
<dbReference type="Pfam" id="PF10607">
    <property type="entry name" value="CTLH"/>
    <property type="match status" value="1"/>
</dbReference>
<evidence type="ECO:0000259" key="8">
    <source>
        <dbReference type="PROSITE" id="PS50897"/>
    </source>
</evidence>
<organism evidence="10 11">
    <name type="scientific">Coccomyxa subellipsoidea</name>
    <dbReference type="NCBI Taxonomy" id="248742"/>
    <lineage>
        <taxon>Eukaryota</taxon>
        <taxon>Viridiplantae</taxon>
        <taxon>Chlorophyta</taxon>
        <taxon>core chlorophytes</taxon>
        <taxon>Trebouxiophyceae</taxon>
        <taxon>Trebouxiophyceae incertae sedis</taxon>
        <taxon>Coccomyxaceae</taxon>
        <taxon>Coccomyxa</taxon>
    </lineage>
</organism>
<dbReference type="SUPFAM" id="SSF57850">
    <property type="entry name" value="RING/U-box"/>
    <property type="match status" value="1"/>
</dbReference>
<keyword evidence="5" id="KW-0862">Zinc</keyword>
<protein>
    <recommendedName>
        <fullName evidence="12">Macrophage erythroblast attacher</fullName>
    </recommendedName>
</protein>
<accession>A0ABR2YK81</accession>
<feature type="domain" description="CTLH" evidence="8">
    <location>
        <begin position="106"/>
        <end position="163"/>
    </location>
</feature>
<evidence type="ECO:0000256" key="2">
    <source>
        <dbReference type="ARBA" id="ARBA00022490"/>
    </source>
</evidence>
<comment type="caution">
    <text evidence="10">The sequence shown here is derived from an EMBL/GenBank/DDBJ whole genome shotgun (WGS) entry which is preliminary data.</text>
</comment>